<keyword evidence="3" id="KW-1185">Reference proteome</keyword>
<dbReference type="Proteomes" id="UP000238164">
    <property type="component" value="Chromosome 1"/>
</dbReference>
<organism evidence="2 3">
    <name type="scientific">Micropruina glycogenica</name>
    <dbReference type="NCBI Taxonomy" id="75385"/>
    <lineage>
        <taxon>Bacteria</taxon>
        <taxon>Bacillati</taxon>
        <taxon>Actinomycetota</taxon>
        <taxon>Actinomycetes</taxon>
        <taxon>Propionibacteriales</taxon>
        <taxon>Nocardioidaceae</taxon>
        <taxon>Micropruina</taxon>
    </lineage>
</organism>
<gene>
    <name evidence="2" type="ORF">MPLG2_1795</name>
</gene>
<evidence type="ECO:0000259" key="1">
    <source>
        <dbReference type="Pfam" id="PF07179"/>
    </source>
</evidence>
<evidence type="ECO:0000313" key="2">
    <source>
        <dbReference type="EMBL" id="SPD86822.1"/>
    </source>
</evidence>
<dbReference type="KEGG" id="mgg:MPLG2_1795"/>
<reference evidence="2 3" key="1">
    <citation type="submission" date="2018-02" db="EMBL/GenBank/DDBJ databases">
        <authorList>
            <person name="Cohen D.B."/>
            <person name="Kent A.D."/>
        </authorList>
    </citation>
    <scope>NUCLEOTIDE SEQUENCE [LARGE SCALE GENOMIC DNA]</scope>
    <source>
        <strain evidence="2">1</strain>
    </source>
</reference>
<dbReference type="InterPro" id="IPR009839">
    <property type="entry name" value="SseB_N"/>
</dbReference>
<feature type="domain" description="SseB protein N-terminal" evidence="1">
    <location>
        <begin position="23"/>
        <end position="142"/>
    </location>
</feature>
<dbReference type="Pfam" id="PF07179">
    <property type="entry name" value="SseB"/>
    <property type="match status" value="1"/>
</dbReference>
<dbReference type="AlphaFoldDB" id="A0A2N9JFC0"/>
<accession>A0A2N9JFC0</accession>
<proteinExistence type="predicted"/>
<evidence type="ECO:0000313" key="3">
    <source>
        <dbReference type="Proteomes" id="UP000238164"/>
    </source>
</evidence>
<dbReference type="EMBL" id="LT985188">
    <property type="protein sequence ID" value="SPD86822.1"/>
    <property type="molecule type" value="Genomic_DNA"/>
</dbReference>
<dbReference type="RefSeq" id="WP_231935911.1">
    <property type="nucleotide sequence ID" value="NZ_BAAAGO010000022.1"/>
</dbReference>
<name>A0A2N9JFC0_9ACTN</name>
<protein>
    <recommendedName>
        <fullName evidence="1">SseB protein N-terminal domain-containing protein</fullName>
    </recommendedName>
</protein>
<sequence>MSTLGQPNAAWAGDRGDPDDAVRAALAAAAVGRSTDDYLSAVAALCAARLLLPIVADGDEAGDGPDPTRHAEMAAVLMTSATGQTGALAFTGLDALLAFDAHARPVPCTLDVVAATAIEVGAQAIVVDVAGPHQLVIDESLIGPLATGNRLIALTDGWGWLSAGAPA</sequence>